<feature type="region of interest" description="Disordered" evidence="1">
    <location>
        <begin position="42"/>
        <end position="66"/>
    </location>
</feature>
<name>A0A9W8PHI9_9HYPO</name>
<organism evidence="2 3">
    <name type="scientific">Fusarium irregulare</name>
    <dbReference type="NCBI Taxonomy" id="2494466"/>
    <lineage>
        <taxon>Eukaryota</taxon>
        <taxon>Fungi</taxon>
        <taxon>Dikarya</taxon>
        <taxon>Ascomycota</taxon>
        <taxon>Pezizomycotina</taxon>
        <taxon>Sordariomycetes</taxon>
        <taxon>Hypocreomycetidae</taxon>
        <taxon>Hypocreales</taxon>
        <taxon>Nectriaceae</taxon>
        <taxon>Fusarium</taxon>
        <taxon>Fusarium incarnatum-equiseti species complex</taxon>
    </lineage>
</organism>
<evidence type="ECO:0000313" key="2">
    <source>
        <dbReference type="EMBL" id="KAJ4007236.1"/>
    </source>
</evidence>
<proteinExistence type="predicted"/>
<comment type="caution">
    <text evidence="2">The sequence shown here is derived from an EMBL/GenBank/DDBJ whole genome shotgun (WGS) entry which is preliminary data.</text>
</comment>
<dbReference type="Proteomes" id="UP001152130">
    <property type="component" value="Unassembled WGS sequence"/>
</dbReference>
<reference evidence="2" key="1">
    <citation type="submission" date="2022-10" db="EMBL/GenBank/DDBJ databases">
        <title>Fusarium specimens isolated from Avocado Roots.</title>
        <authorList>
            <person name="Stajich J."/>
            <person name="Roper C."/>
            <person name="Heimlech-Rivalta G."/>
        </authorList>
    </citation>
    <scope>NUCLEOTIDE SEQUENCE</scope>
    <source>
        <strain evidence="2">CF00143</strain>
    </source>
</reference>
<evidence type="ECO:0000256" key="1">
    <source>
        <dbReference type="SAM" id="MobiDB-lite"/>
    </source>
</evidence>
<keyword evidence="3" id="KW-1185">Reference proteome</keyword>
<accession>A0A9W8PHI9</accession>
<gene>
    <name evidence="2" type="ORF">NW766_009915</name>
</gene>
<dbReference type="OrthoDB" id="5343483at2759"/>
<protein>
    <submittedName>
        <fullName evidence="2">Uncharacterized protein</fullName>
    </submittedName>
</protein>
<evidence type="ECO:0000313" key="3">
    <source>
        <dbReference type="Proteomes" id="UP001152130"/>
    </source>
</evidence>
<sequence length="328" mass="37607">MREPKSIHDIIRQHPRERLLVQPLEWTQLHLELLKCSFVDETPEDQPEDSENKASEASGSRKIVNHSAKTAERLATSEMKNAAIKKLVSEDGGPLRFQRPFGYFCFGKKHEFRLHGSIFSLRSSGNLAPVFAFLQKGMIRIQREGLFQTPRPRRSNPPAELLRKLRLKQLEPEDRFRDPYILAVLIGLAQSQAEDKSSPQTRHRQDHVFKTSAVYVDEENQDFFYFYNAQISFAFLSKFEYPQSLHKPKGAMSSDLSIRMKKISFQPYSTLKSRLLAEIEAYFNDESYSETTMQLAIDGGFMGCSLALRVETVRRLGIPASSRGGSRE</sequence>
<dbReference type="EMBL" id="JAPDHF010000017">
    <property type="protein sequence ID" value="KAJ4007236.1"/>
    <property type="molecule type" value="Genomic_DNA"/>
</dbReference>
<dbReference type="AlphaFoldDB" id="A0A9W8PHI9"/>